<accession>A0A4R2S440</accession>
<dbReference type="Proteomes" id="UP000294813">
    <property type="component" value="Unassembled WGS sequence"/>
</dbReference>
<evidence type="ECO:0000313" key="3">
    <source>
        <dbReference type="EMBL" id="TCP67111.1"/>
    </source>
</evidence>
<dbReference type="AlphaFoldDB" id="A0A4R2S440"/>
<reference evidence="3 4" key="1">
    <citation type="submission" date="2019-03" db="EMBL/GenBank/DDBJ databases">
        <title>Genomic Encyclopedia of Type Strains, Phase IV (KMG-IV): sequencing the most valuable type-strain genomes for metagenomic binning, comparative biology and taxonomic classification.</title>
        <authorList>
            <person name="Goeker M."/>
        </authorList>
    </citation>
    <scope>NUCLEOTIDE SEQUENCE [LARGE SCALE GENOMIC DNA]</scope>
    <source>
        <strain evidence="3 4">DSM 11170</strain>
    </source>
</reference>
<feature type="transmembrane region" description="Helical" evidence="2">
    <location>
        <begin position="33"/>
        <end position="51"/>
    </location>
</feature>
<sequence length="213" mass="22329">MQFVAGEKEKSLNEQFSALMDRLNTDKELQKKVFIGGGLLLVVILAAVLLVNKPWAAAPEEAVPVDKQAARSLTYLPETQRSVDDTSLLRDPFSGAITLKGIIKGGDGNDVAIIENGKTSYVAALGAQVGNGWSVAEITANSVTLASDSQKIKLELNGRNKSEKITNSVDKKNDTKAAAGQATAPEKATIETAKDAAAKDTSVKSTSASGGNQ</sequence>
<comment type="caution">
    <text evidence="3">The sequence shown here is derived from an EMBL/GenBank/DDBJ whole genome shotgun (WGS) entry which is preliminary data.</text>
</comment>
<feature type="compositionally biased region" description="Basic and acidic residues" evidence="1">
    <location>
        <begin position="188"/>
        <end position="202"/>
    </location>
</feature>
<dbReference type="EMBL" id="SLXT01000005">
    <property type="protein sequence ID" value="TCP67111.1"/>
    <property type="molecule type" value="Genomic_DNA"/>
</dbReference>
<proteinExistence type="predicted"/>
<feature type="compositionally biased region" description="Polar residues" evidence="1">
    <location>
        <begin position="203"/>
        <end position="213"/>
    </location>
</feature>
<feature type="region of interest" description="Disordered" evidence="1">
    <location>
        <begin position="164"/>
        <end position="213"/>
    </location>
</feature>
<organism evidence="3 4">
    <name type="scientific">Heliophilum fasciatum</name>
    <dbReference type="NCBI Taxonomy" id="35700"/>
    <lineage>
        <taxon>Bacteria</taxon>
        <taxon>Bacillati</taxon>
        <taxon>Bacillota</taxon>
        <taxon>Clostridia</taxon>
        <taxon>Eubacteriales</taxon>
        <taxon>Heliobacteriaceae</taxon>
        <taxon>Heliophilum</taxon>
    </lineage>
</organism>
<gene>
    <name evidence="3" type="ORF">EDD73_1056</name>
</gene>
<evidence type="ECO:0000256" key="2">
    <source>
        <dbReference type="SAM" id="Phobius"/>
    </source>
</evidence>
<protein>
    <submittedName>
        <fullName evidence="3">Uncharacterized protein</fullName>
    </submittedName>
</protein>
<keyword evidence="4" id="KW-1185">Reference proteome</keyword>
<name>A0A4R2S440_9FIRM</name>
<evidence type="ECO:0000313" key="4">
    <source>
        <dbReference type="Proteomes" id="UP000294813"/>
    </source>
</evidence>
<dbReference type="Gene3D" id="2.30.30.830">
    <property type="match status" value="1"/>
</dbReference>
<keyword evidence="2" id="KW-0472">Membrane</keyword>
<keyword evidence="2" id="KW-1133">Transmembrane helix</keyword>
<keyword evidence="2" id="KW-0812">Transmembrane</keyword>
<evidence type="ECO:0000256" key="1">
    <source>
        <dbReference type="SAM" id="MobiDB-lite"/>
    </source>
</evidence>
<feature type="compositionally biased region" description="Basic and acidic residues" evidence="1">
    <location>
        <begin position="164"/>
        <end position="175"/>
    </location>
</feature>